<dbReference type="InterPro" id="IPR041522">
    <property type="entry name" value="CdaR_GGDEF"/>
</dbReference>
<evidence type="ECO:0000256" key="1">
    <source>
        <dbReference type="ARBA" id="ARBA00006754"/>
    </source>
</evidence>
<evidence type="ECO:0000259" key="2">
    <source>
        <dbReference type="Pfam" id="PF07905"/>
    </source>
</evidence>
<dbReference type="InterPro" id="IPR051448">
    <property type="entry name" value="CdaR-like_regulators"/>
</dbReference>
<evidence type="ECO:0000313" key="6">
    <source>
        <dbReference type="Proteomes" id="UP000449710"/>
    </source>
</evidence>
<protein>
    <submittedName>
        <fullName evidence="5">PucR family transcriptional regulator</fullName>
    </submittedName>
</protein>
<proteinExistence type="inferred from homology"/>
<dbReference type="PANTHER" id="PTHR33744">
    <property type="entry name" value="CARBOHYDRATE DIACID REGULATOR"/>
    <property type="match status" value="1"/>
</dbReference>
<dbReference type="PANTHER" id="PTHR33744:SF1">
    <property type="entry name" value="DNA-BINDING TRANSCRIPTIONAL ACTIVATOR ADER"/>
    <property type="match status" value="1"/>
</dbReference>
<dbReference type="Pfam" id="PF07905">
    <property type="entry name" value="PucR"/>
    <property type="match status" value="1"/>
</dbReference>
<dbReference type="InterPro" id="IPR025736">
    <property type="entry name" value="PucR_C-HTH_dom"/>
</dbReference>
<comment type="similarity">
    <text evidence="1">Belongs to the CdaR family.</text>
</comment>
<dbReference type="InterPro" id="IPR042070">
    <property type="entry name" value="PucR_C-HTH_sf"/>
</dbReference>
<evidence type="ECO:0000313" key="5">
    <source>
        <dbReference type="EMBL" id="NBG88811.1"/>
    </source>
</evidence>
<dbReference type="Proteomes" id="UP000449710">
    <property type="component" value="Unassembled WGS sequence"/>
</dbReference>
<gene>
    <name evidence="5" type="ORF">ISALK_09880</name>
</gene>
<reference evidence="5 6" key="1">
    <citation type="submission" date="2019-04" db="EMBL/GenBank/DDBJ databases">
        <title>Isachenkonia alkalipeptolytica gen. nov. sp. nov. a new anaerobic, alkiliphilic organothrophic bacterium capable to reduce synthesized ferrihydrite isolated from a soda lake.</title>
        <authorList>
            <person name="Toshchakov S.V."/>
            <person name="Zavarzina D.G."/>
            <person name="Zhilina T.N."/>
            <person name="Kostrikina N.A."/>
            <person name="Kublanov I.V."/>
        </authorList>
    </citation>
    <scope>NUCLEOTIDE SEQUENCE [LARGE SCALE GENOMIC DNA]</scope>
    <source>
        <strain evidence="5 6">Z-1701</strain>
    </source>
</reference>
<dbReference type="InterPro" id="IPR012914">
    <property type="entry name" value="PucR_dom"/>
</dbReference>
<keyword evidence="6" id="KW-1185">Reference proteome</keyword>
<feature type="domain" description="CdaR GGDEF-like" evidence="4">
    <location>
        <begin position="306"/>
        <end position="435"/>
    </location>
</feature>
<evidence type="ECO:0000259" key="4">
    <source>
        <dbReference type="Pfam" id="PF17853"/>
    </source>
</evidence>
<dbReference type="EMBL" id="SUMG01000012">
    <property type="protein sequence ID" value="NBG88811.1"/>
    <property type="molecule type" value="Genomic_DNA"/>
</dbReference>
<sequence length="551" mass="63633">MARTNGVTLDKIMKMDCMDKCKIIAGMKGIKNTVSNVNVMADPDIINWVGEGELLLTTAYSFKTSSLNEQRDFIRQCAEKKLSALGIKIYPYLEKLPEETLALADQLGLPIIELYYEIPFSDIMTPVFKEIFNKQALLLQKLENIYERLMDVMLKGGDLESVAKTVNDNLKNPVMIKLDFPTNEVFHAGYIENQTREDLIQNAERFFDPNLERYKERKLYESKEEIGEIYVDRMVMPIVVKNSVFGHIFAWGLSTPLGGFDLSVLEATATTMSLDMLRKLSVKEVENRYKAEFFEELVSLEAYRREKALEKAPMFSLDPEKDYLSIIVNFDSRKGQSNDFMEDDMGRVLNLSERLLEEYRIEGVVVNKTDSFILVLSFGKKDKRDRKIEGIKTHLEKAIKLQSISVDIHVGVGRIYTGMENFHKSFKDSLKAMRISKVNREVSIVSYQSLGVFKILSQDHLDEELEKFYDETLKPLVAYDQKKSTELVKTLEAYFKFNGNFKKISNELFAHYNTILYRMQRIKEVTGMNLEDFDDRLNLEIAVKIKKLLGK</sequence>
<name>A0AA44BFT5_9CLOT</name>
<accession>A0AA44BFT5</accession>
<organism evidence="5 6">
    <name type="scientific">Isachenkonia alkalipeptolytica</name>
    <dbReference type="NCBI Taxonomy" id="2565777"/>
    <lineage>
        <taxon>Bacteria</taxon>
        <taxon>Bacillati</taxon>
        <taxon>Bacillota</taxon>
        <taxon>Clostridia</taxon>
        <taxon>Eubacteriales</taxon>
        <taxon>Clostridiaceae</taxon>
        <taxon>Isachenkonia</taxon>
    </lineage>
</organism>
<dbReference type="AlphaFoldDB" id="A0AA44BFT5"/>
<feature type="domain" description="Purine catabolism PurC-like" evidence="2">
    <location>
        <begin position="12"/>
        <end position="131"/>
    </location>
</feature>
<feature type="domain" description="PucR C-terminal helix-turn-helix" evidence="3">
    <location>
        <begin position="487"/>
        <end position="545"/>
    </location>
</feature>
<dbReference type="Pfam" id="PF13556">
    <property type="entry name" value="HTH_30"/>
    <property type="match status" value="1"/>
</dbReference>
<evidence type="ECO:0000259" key="3">
    <source>
        <dbReference type="Pfam" id="PF13556"/>
    </source>
</evidence>
<dbReference type="Gene3D" id="1.10.10.2840">
    <property type="entry name" value="PucR C-terminal helix-turn-helix domain"/>
    <property type="match status" value="1"/>
</dbReference>
<dbReference type="Pfam" id="PF17853">
    <property type="entry name" value="GGDEF_2"/>
    <property type="match status" value="1"/>
</dbReference>
<comment type="caution">
    <text evidence="5">The sequence shown here is derived from an EMBL/GenBank/DDBJ whole genome shotgun (WGS) entry which is preliminary data.</text>
</comment>
<dbReference type="RefSeq" id="WP_160721828.1">
    <property type="nucleotide sequence ID" value="NZ_SUMG01000012.1"/>
</dbReference>